<dbReference type="Proteomes" id="UP001362999">
    <property type="component" value="Unassembled WGS sequence"/>
</dbReference>
<sequence>MSRAPHSFIGWNAFAMLSSESVLEIWGLSKSVREGRTHLLGGASNAPTSTFLALPRLTHESHQRAQFQYRHNVIRAPLNFLSAFPLASPLGLRRRLTPIAPVGLITFEADADPTSLLPNTTKLKLLPFHHHLPHSPSQKFPSNPSKLFSSLYRRRRYVDTTYQRFGRRQANDRPRRMKQRVPHPPRQRSGGAAVTAAPRSGAIASRRRIAVPRAGLLQVLAAGRLTPAPDVYSSGWRTLPWSSPPSLAPPRRVAARITLNIRIFFSRAGPQVLAAGRLIPPPTCQAARS</sequence>
<name>A0AAW0DM95_9AGAR</name>
<feature type="region of interest" description="Disordered" evidence="1">
    <location>
        <begin position="167"/>
        <end position="199"/>
    </location>
</feature>
<evidence type="ECO:0000313" key="2">
    <source>
        <dbReference type="EMBL" id="KAK7052212.1"/>
    </source>
</evidence>
<dbReference type="EMBL" id="JAWWNJ010000007">
    <property type="protein sequence ID" value="KAK7052219.1"/>
    <property type="molecule type" value="Genomic_DNA"/>
</dbReference>
<reference evidence="4 5" key="1">
    <citation type="journal article" date="2024" name="J Genomics">
        <title>Draft genome sequencing and assembly of Favolaschia claudopus CIRM-BRFM 2984 isolated from oak limbs.</title>
        <authorList>
            <person name="Navarro D."/>
            <person name="Drula E."/>
            <person name="Chaduli D."/>
            <person name="Cazenave R."/>
            <person name="Ahrendt S."/>
            <person name="Wang J."/>
            <person name="Lipzen A."/>
            <person name="Daum C."/>
            <person name="Barry K."/>
            <person name="Grigoriev I.V."/>
            <person name="Favel A."/>
            <person name="Rosso M.N."/>
            <person name="Martin F."/>
        </authorList>
    </citation>
    <scope>NUCLEOTIDE SEQUENCE [LARGE SCALE GENOMIC DNA]</scope>
    <source>
        <strain evidence="4 5">CIRM-BRFM 2984</strain>
    </source>
</reference>
<evidence type="ECO:0000256" key="1">
    <source>
        <dbReference type="SAM" id="MobiDB-lite"/>
    </source>
</evidence>
<evidence type="ECO:0000313" key="3">
    <source>
        <dbReference type="EMBL" id="KAK7052216.1"/>
    </source>
</evidence>
<evidence type="ECO:0008006" key="6">
    <source>
        <dbReference type="Google" id="ProtNLM"/>
    </source>
</evidence>
<feature type="compositionally biased region" description="Basic residues" evidence="1">
    <location>
        <begin position="175"/>
        <end position="186"/>
    </location>
</feature>
<comment type="caution">
    <text evidence="4">The sequence shown here is derived from an EMBL/GenBank/DDBJ whole genome shotgun (WGS) entry which is preliminary data.</text>
</comment>
<accession>A0AAW0DM95</accession>
<dbReference type="EMBL" id="JAWWNJ010000007">
    <property type="protein sequence ID" value="KAK7052216.1"/>
    <property type="molecule type" value="Genomic_DNA"/>
</dbReference>
<protein>
    <recommendedName>
        <fullName evidence="6">Aberrant panicle organization 1 protein</fullName>
    </recommendedName>
</protein>
<evidence type="ECO:0000313" key="4">
    <source>
        <dbReference type="EMBL" id="KAK7052219.1"/>
    </source>
</evidence>
<gene>
    <name evidence="2" type="ORF">R3P38DRAFT_3172536</name>
    <name evidence="3" type="ORF">R3P38DRAFT_3172540</name>
    <name evidence="4" type="ORF">R3P38DRAFT_3172544</name>
</gene>
<dbReference type="AlphaFoldDB" id="A0AAW0DM95"/>
<proteinExistence type="predicted"/>
<evidence type="ECO:0000313" key="5">
    <source>
        <dbReference type="Proteomes" id="UP001362999"/>
    </source>
</evidence>
<keyword evidence="5" id="KW-1185">Reference proteome</keyword>
<dbReference type="EMBL" id="JAWWNJ010000007">
    <property type="protein sequence ID" value="KAK7052212.1"/>
    <property type="molecule type" value="Genomic_DNA"/>
</dbReference>
<organism evidence="4 5">
    <name type="scientific">Favolaschia claudopus</name>
    <dbReference type="NCBI Taxonomy" id="2862362"/>
    <lineage>
        <taxon>Eukaryota</taxon>
        <taxon>Fungi</taxon>
        <taxon>Dikarya</taxon>
        <taxon>Basidiomycota</taxon>
        <taxon>Agaricomycotina</taxon>
        <taxon>Agaricomycetes</taxon>
        <taxon>Agaricomycetidae</taxon>
        <taxon>Agaricales</taxon>
        <taxon>Marasmiineae</taxon>
        <taxon>Mycenaceae</taxon>
        <taxon>Favolaschia</taxon>
    </lineage>
</organism>